<accession>A0A328A1X3</accession>
<protein>
    <submittedName>
        <fullName evidence="1">Uncharacterized protein</fullName>
    </submittedName>
</protein>
<gene>
    <name evidence="1" type="ORF">BHX94_12135</name>
</gene>
<comment type="caution">
    <text evidence="1">The sequence shown here is derived from an EMBL/GenBank/DDBJ whole genome shotgun (WGS) entry which is preliminary data.</text>
</comment>
<reference evidence="1 2" key="1">
    <citation type="journal article" date="2018" name="Front. Microbiol.">
        <title>Description and Comparative Genomics of Macrococcus caseolyticus subsp. hominis subsp. nov., Macrococcus goetzii sp. nov., Macrococcus epidermidis sp. nov., and Macrococcus bohemicus sp. nov., Novel Macrococci From Human Clinical Material With Virulence Potential and Suspected Uptake of Foreign DNA by Natural Transformation.</title>
        <authorList>
            <person name="Maslanova I."/>
            <person name="Wertheimer Z."/>
            <person name="Sedlacek I."/>
            <person name="Svec P."/>
            <person name="Indrakova A."/>
            <person name="Kovarovic V."/>
            <person name="Schumann P."/>
            <person name="Sproer C."/>
            <person name="Kralova S."/>
            <person name="Sedo O."/>
            <person name="Kristofova L."/>
            <person name="Vrbovska V."/>
            <person name="Fuzik T."/>
            <person name="Petras P."/>
            <person name="Zdrahal Z."/>
            <person name="Ruzickova V."/>
            <person name="Doskar J."/>
            <person name="Pantucek R."/>
        </authorList>
    </citation>
    <scope>NUCLEOTIDE SEQUENCE [LARGE SCALE GENOMIC DNA]</scope>
    <source>
        <strain evidence="1 2">03/115</strain>
        <plasmid evidence="1">pZKMB1</plasmid>
    </source>
</reference>
<dbReference type="EMBL" id="PZJG01000030">
    <property type="protein sequence ID" value="RAK47824.1"/>
    <property type="molecule type" value="Genomic_DNA"/>
</dbReference>
<dbReference type="InterPro" id="IPR025247">
    <property type="entry name" value="EcoRI-like_methylase"/>
</dbReference>
<sequence length="227" mass="26129">MAQLIEYEKKFVILGNNNSIPLKGVFNLIKENKIWLGYATNKTFEFIVPESYELTGSNTRIENGIKYIKVPAISWFTNLDIKKRHENQILYKKYNSNSYPTYDNYDAIDVSFVKEIPDDYLGVMGVPITFMDKYNPDQFDILGVSKTWATDFEVKKSKVYTGAIQHGKNGKTQKGSKVNDGAVLKYDKIPEKGTYYTAENADGYLKQTYPRIFIKRKDMNDNANTTK</sequence>
<keyword evidence="1" id="KW-0614">Plasmid</keyword>
<name>A0A328A1X3_9STAP</name>
<dbReference type="AlphaFoldDB" id="A0A328A1X3"/>
<dbReference type="Proteomes" id="UP000249579">
    <property type="component" value="Plasmid pZKMB1"/>
</dbReference>
<dbReference type="Pfam" id="PF13651">
    <property type="entry name" value="EcoRI_methylase"/>
    <property type="match status" value="1"/>
</dbReference>
<evidence type="ECO:0000313" key="2">
    <source>
        <dbReference type="Proteomes" id="UP000249579"/>
    </source>
</evidence>
<dbReference type="OrthoDB" id="9774673at2"/>
<evidence type="ECO:0000313" key="1">
    <source>
        <dbReference type="EMBL" id="RAK47824.1"/>
    </source>
</evidence>
<geneLocation type="plasmid" evidence="2">
    <name>pzkmb1</name>
</geneLocation>
<proteinExistence type="predicted"/>
<organism evidence="1 2">
    <name type="scientific">Macrococcoides bohemicum</name>
    <dbReference type="NCBI Taxonomy" id="1903056"/>
    <lineage>
        <taxon>Bacteria</taxon>
        <taxon>Bacillati</taxon>
        <taxon>Bacillota</taxon>
        <taxon>Bacilli</taxon>
        <taxon>Bacillales</taxon>
        <taxon>Staphylococcaceae</taxon>
        <taxon>Macrococcoides</taxon>
    </lineage>
</organism>